<dbReference type="PANTHER" id="PTHR46268:SF6">
    <property type="entry name" value="UNIVERSAL STRESS PROTEIN UP12"/>
    <property type="match status" value="1"/>
</dbReference>
<dbReference type="EMBL" id="JBHSZQ010000047">
    <property type="protein sequence ID" value="MFC7126737.1"/>
    <property type="molecule type" value="Genomic_DNA"/>
</dbReference>
<dbReference type="InterPro" id="IPR014729">
    <property type="entry name" value="Rossmann-like_a/b/a_fold"/>
</dbReference>
<dbReference type="AlphaFoldDB" id="A0ABD5XEB3"/>
<dbReference type="Pfam" id="PF00582">
    <property type="entry name" value="Usp"/>
    <property type="match status" value="1"/>
</dbReference>
<proteinExistence type="inferred from homology"/>
<dbReference type="SUPFAM" id="SSF52402">
    <property type="entry name" value="Adenine nucleotide alpha hydrolases-like"/>
    <property type="match status" value="1"/>
</dbReference>
<evidence type="ECO:0000313" key="4">
    <source>
        <dbReference type="Proteomes" id="UP001596414"/>
    </source>
</evidence>
<evidence type="ECO:0000313" key="3">
    <source>
        <dbReference type="EMBL" id="MFC7126737.1"/>
    </source>
</evidence>
<comment type="similarity">
    <text evidence="1">Belongs to the universal stress protein A family.</text>
</comment>
<reference evidence="3 4" key="1">
    <citation type="journal article" date="2014" name="Int. J. Syst. Evol. Microbiol.">
        <title>Complete genome sequence of Corynebacterium casei LMG S-19264T (=DSM 44701T), isolated from a smear-ripened cheese.</title>
        <authorList>
            <consortium name="US DOE Joint Genome Institute (JGI-PGF)"/>
            <person name="Walter F."/>
            <person name="Albersmeier A."/>
            <person name="Kalinowski J."/>
            <person name="Ruckert C."/>
        </authorList>
    </citation>
    <scope>NUCLEOTIDE SEQUENCE [LARGE SCALE GENOMIC DNA]</scope>
    <source>
        <strain evidence="3 4">CGMCC 4.7215</strain>
    </source>
</reference>
<dbReference type="InterPro" id="IPR006016">
    <property type="entry name" value="UspA"/>
</dbReference>
<accession>A0ABD5XEB3</accession>
<organism evidence="3 4">
    <name type="scientific">Halovenus rubra</name>
    <dbReference type="NCBI Taxonomy" id="869890"/>
    <lineage>
        <taxon>Archaea</taxon>
        <taxon>Methanobacteriati</taxon>
        <taxon>Methanobacteriota</taxon>
        <taxon>Stenosarchaea group</taxon>
        <taxon>Halobacteria</taxon>
        <taxon>Halobacteriales</taxon>
        <taxon>Haloarculaceae</taxon>
        <taxon>Halovenus</taxon>
    </lineage>
</organism>
<evidence type="ECO:0000256" key="1">
    <source>
        <dbReference type="ARBA" id="ARBA00008791"/>
    </source>
</evidence>
<name>A0ABD5XEB3_9EURY</name>
<dbReference type="PANTHER" id="PTHR46268">
    <property type="entry name" value="STRESS RESPONSE PROTEIN NHAX"/>
    <property type="match status" value="1"/>
</dbReference>
<comment type="caution">
    <text evidence="3">The sequence shown here is derived from an EMBL/GenBank/DDBJ whole genome shotgun (WGS) entry which is preliminary data.</text>
</comment>
<evidence type="ECO:0000259" key="2">
    <source>
        <dbReference type="Pfam" id="PF00582"/>
    </source>
</evidence>
<dbReference type="CDD" id="cd00293">
    <property type="entry name" value="USP-like"/>
    <property type="match status" value="1"/>
</dbReference>
<dbReference type="RefSeq" id="WP_267637447.1">
    <property type="nucleotide sequence ID" value="NZ_JAODIY010000009.1"/>
</dbReference>
<feature type="domain" description="UspA" evidence="2">
    <location>
        <begin position="2"/>
        <end position="144"/>
    </location>
</feature>
<gene>
    <name evidence="3" type="ORF">ACFQJ7_11995</name>
</gene>
<sequence length="151" mass="16279">MDRALAVVEAKEATKDLVAEAGKLAAGVDAELVLLHVTTEEEFQGRRSTLENVAGLDTEYNVDNARAGAQRFAEKVGIQVLDDGIEYSALGRIGNPQELILDTAEQEEIDHIFVHGKQRSPTGKAVFGDTAQAIILNFDGPVTVTTSKEEE</sequence>
<dbReference type="Gene3D" id="3.40.50.620">
    <property type="entry name" value="HUPs"/>
    <property type="match status" value="1"/>
</dbReference>
<protein>
    <submittedName>
        <fullName evidence="3">Universal stress protein</fullName>
    </submittedName>
</protein>
<dbReference type="Proteomes" id="UP001596414">
    <property type="component" value="Unassembled WGS sequence"/>
</dbReference>